<dbReference type="InterPro" id="IPR046699">
    <property type="entry name" value="ARPP-1"/>
</dbReference>
<dbReference type="RefSeq" id="WP_259097832.1">
    <property type="nucleotide sequence ID" value="NZ_CP130454.1"/>
</dbReference>
<evidence type="ECO:0000313" key="4">
    <source>
        <dbReference type="Proteomes" id="UP001204798"/>
    </source>
</evidence>
<feature type="signal peptide" evidence="1">
    <location>
        <begin position="1"/>
        <end position="26"/>
    </location>
</feature>
<feature type="domain" description="ARG and Rhodanese-Phosphatase-superfamily-associated" evidence="2">
    <location>
        <begin position="35"/>
        <end position="315"/>
    </location>
</feature>
<organism evidence="3 4">
    <name type="scientific">Candidatus Fervidibacter sacchari</name>
    <dbReference type="NCBI Taxonomy" id="1448929"/>
    <lineage>
        <taxon>Bacteria</taxon>
        <taxon>Candidatus Fervidibacterota</taxon>
        <taxon>Candidatus Fervidibacter</taxon>
    </lineage>
</organism>
<protein>
    <recommendedName>
        <fullName evidence="2">ARG and Rhodanese-Phosphatase-superfamily-associated domain-containing protein</fullName>
    </recommendedName>
</protein>
<proteinExistence type="predicted"/>
<dbReference type="EMBL" id="JANUCP010000004">
    <property type="protein sequence ID" value="MCS3920124.1"/>
    <property type="molecule type" value="Genomic_DNA"/>
</dbReference>
<evidence type="ECO:0000259" key="2">
    <source>
        <dbReference type="Pfam" id="PF20208"/>
    </source>
</evidence>
<sequence length="338" mass="38025">MRYGFCLFLRSIALAFALWWSPNCFAQTQTLPRWEVGQPIVHQNLVVFPVRIVSGAGKSNLLTLSEAQQKNLVSVRELPNARVSEVLVENKSDKPLILIGGEIILGGKQDRIVEHDVIVPPKKAATVRVYCVEPGRWTPQELGERFAPAKKIVAPEVRKSAQVAKSQQHVWAYNERVQRQLPASTPIPPSQSYRRVLTDTQVQKETEAYIRAIQSRLAHDPKACGMIVAVNGVIEWLDVFSDPNLFRKVMPSLLHSAAVQALAKRSQSKTLRIPSVSEAKLFLEQAQRSQRKVEVETGHLRRERFETSTVTGFETKFKVSGRQQAASALPLHMNAYRH</sequence>
<keyword evidence="4" id="KW-1185">Reference proteome</keyword>
<dbReference type="Proteomes" id="UP001204798">
    <property type="component" value="Unassembled WGS sequence"/>
</dbReference>
<name>A0ABT2ER42_9BACT</name>
<evidence type="ECO:0000256" key="1">
    <source>
        <dbReference type="SAM" id="SignalP"/>
    </source>
</evidence>
<keyword evidence="1" id="KW-0732">Signal</keyword>
<dbReference type="Pfam" id="PF20208">
    <property type="entry name" value="ARPP-1"/>
    <property type="match status" value="1"/>
</dbReference>
<evidence type="ECO:0000313" key="3">
    <source>
        <dbReference type="EMBL" id="MCS3920124.1"/>
    </source>
</evidence>
<accession>A0ABT2ER42</accession>
<reference evidence="3 4" key="1">
    <citation type="submission" date="2022-08" db="EMBL/GenBank/DDBJ databases">
        <title>Bacterial and archaeal communities from various locations to study Microbial Dark Matter (Phase II).</title>
        <authorList>
            <person name="Stepanauskas R."/>
        </authorList>
    </citation>
    <scope>NUCLEOTIDE SEQUENCE [LARGE SCALE GENOMIC DNA]</scope>
    <source>
        <strain evidence="3 4">PD1</strain>
    </source>
</reference>
<comment type="caution">
    <text evidence="3">The sequence shown here is derived from an EMBL/GenBank/DDBJ whole genome shotgun (WGS) entry which is preliminary data.</text>
</comment>
<feature type="chain" id="PRO_5045052554" description="ARG and Rhodanese-Phosphatase-superfamily-associated domain-containing protein" evidence="1">
    <location>
        <begin position="27"/>
        <end position="338"/>
    </location>
</feature>
<gene>
    <name evidence="3" type="ORF">M2350_002541</name>
</gene>